<name>A0ABV5JAK9_9RHOB</name>
<dbReference type="SUPFAM" id="SSF53254">
    <property type="entry name" value="Phosphoglycerate mutase-like"/>
    <property type="match status" value="1"/>
</dbReference>
<reference evidence="1 2" key="1">
    <citation type="submission" date="2024-09" db="EMBL/GenBank/DDBJ databases">
        <authorList>
            <person name="Sun Q."/>
            <person name="Mori K."/>
        </authorList>
    </citation>
    <scope>NUCLEOTIDE SEQUENCE [LARGE SCALE GENOMIC DNA]</scope>
    <source>
        <strain evidence="1 2">CECT 8726</strain>
    </source>
</reference>
<comment type="caution">
    <text evidence="1">The sequence shown here is derived from an EMBL/GenBank/DDBJ whole genome shotgun (WGS) entry which is preliminary data.</text>
</comment>
<sequence length="189" mass="21408">MTTWWWVRHGPTHRKDMIGWTDAPADLSDVYRLRRLHEFLPAQAPVVSSDLSRASDTASAIQGQRARLPHVRALREINFGSWEARHFDEIDSEEDSLIRQFWEMPGDLAAPDGESWNELSSRVSAFVDAYDAPAHIIAVAHMGTILTQVQRALGLSAYETLAQKIENFSVTALTHDNGVWHARHINHHP</sequence>
<keyword evidence="2" id="KW-1185">Reference proteome</keyword>
<dbReference type="RefSeq" id="WP_213887611.1">
    <property type="nucleotide sequence ID" value="NZ_JAGFNU010000001.1"/>
</dbReference>
<evidence type="ECO:0000313" key="1">
    <source>
        <dbReference type="EMBL" id="MFB9230490.1"/>
    </source>
</evidence>
<gene>
    <name evidence="1" type="ORF">ACFFUT_01660</name>
</gene>
<dbReference type="Pfam" id="PF00300">
    <property type="entry name" value="His_Phos_1"/>
    <property type="match status" value="1"/>
</dbReference>
<accession>A0ABV5JAK9</accession>
<dbReference type="Gene3D" id="3.40.50.1240">
    <property type="entry name" value="Phosphoglycerate mutase-like"/>
    <property type="match status" value="1"/>
</dbReference>
<dbReference type="CDD" id="cd07067">
    <property type="entry name" value="HP_PGM_like"/>
    <property type="match status" value="1"/>
</dbReference>
<dbReference type="PANTHER" id="PTHR48100:SF1">
    <property type="entry name" value="HISTIDINE PHOSPHATASE FAMILY PROTEIN-RELATED"/>
    <property type="match status" value="1"/>
</dbReference>
<dbReference type="InterPro" id="IPR029033">
    <property type="entry name" value="His_PPase_superfam"/>
</dbReference>
<dbReference type="InterPro" id="IPR050275">
    <property type="entry name" value="PGM_Phosphatase"/>
</dbReference>
<proteinExistence type="predicted"/>
<evidence type="ECO:0000313" key="2">
    <source>
        <dbReference type="Proteomes" id="UP001589683"/>
    </source>
</evidence>
<protein>
    <submittedName>
        <fullName evidence="1">Histidine phosphatase family protein</fullName>
    </submittedName>
</protein>
<dbReference type="Proteomes" id="UP001589683">
    <property type="component" value="Unassembled WGS sequence"/>
</dbReference>
<dbReference type="PANTHER" id="PTHR48100">
    <property type="entry name" value="BROAD-SPECIFICITY PHOSPHATASE YOR283W-RELATED"/>
    <property type="match status" value="1"/>
</dbReference>
<dbReference type="InterPro" id="IPR013078">
    <property type="entry name" value="His_Pase_superF_clade-1"/>
</dbReference>
<organism evidence="1 2">
    <name type="scientific">Pseudohalocynthiibacter aestuariivivens</name>
    <dbReference type="NCBI Taxonomy" id="1591409"/>
    <lineage>
        <taxon>Bacteria</taxon>
        <taxon>Pseudomonadati</taxon>
        <taxon>Pseudomonadota</taxon>
        <taxon>Alphaproteobacteria</taxon>
        <taxon>Rhodobacterales</taxon>
        <taxon>Paracoccaceae</taxon>
        <taxon>Pseudohalocynthiibacter</taxon>
    </lineage>
</organism>
<dbReference type="EMBL" id="JBHMEA010000007">
    <property type="protein sequence ID" value="MFB9230490.1"/>
    <property type="molecule type" value="Genomic_DNA"/>
</dbReference>